<evidence type="ECO:0000313" key="5">
    <source>
        <dbReference type="Proteomes" id="UP000566819"/>
    </source>
</evidence>
<dbReference type="OrthoDB" id="2735536at2759"/>
<keyword evidence="5" id="KW-1185">Reference proteome</keyword>
<dbReference type="Pfam" id="PF01370">
    <property type="entry name" value="Epimerase"/>
    <property type="match status" value="1"/>
</dbReference>
<proteinExistence type="inferred from homology"/>
<protein>
    <recommendedName>
        <fullName evidence="3">NAD-dependent epimerase/dehydratase domain-containing protein</fullName>
    </recommendedName>
</protein>
<dbReference type="EMBL" id="JAAMPI010000148">
    <property type="protein sequence ID" value="KAF4634980.1"/>
    <property type="molecule type" value="Genomic_DNA"/>
</dbReference>
<gene>
    <name evidence="4" type="ORF">G7Y89_g3122</name>
</gene>
<name>A0A8H4W7Z4_9HELO</name>
<dbReference type="PANTHER" id="PTHR10366:SF814">
    <property type="entry name" value="NAD-DEPENDENT EPIMERASE_DEHYDRATASE DOMAIN-CONTAINING PROTEIN"/>
    <property type="match status" value="1"/>
</dbReference>
<keyword evidence="1" id="KW-0560">Oxidoreductase</keyword>
<dbReference type="GO" id="GO:0016616">
    <property type="term" value="F:oxidoreductase activity, acting on the CH-OH group of donors, NAD or NADP as acceptor"/>
    <property type="evidence" value="ECO:0007669"/>
    <property type="project" value="TreeGrafter"/>
</dbReference>
<dbReference type="Gene3D" id="3.40.50.720">
    <property type="entry name" value="NAD(P)-binding Rossmann-like Domain"/>
    <property type="match status" value="1"/>
</dbReference>
<evidence type="ECO:0000313" key="4">
    <source>
        <dbReference type="EMBL" id="KAF4634980.1"/>
    </source>
</evidence>
<dbReference type="PANTHER" id="PTHR10366">
    <property type="entry name" value="NAD DEPENDENT EPIMERASE/DEHYDRATASE"/>
    <property type="match status" value="1"/>
</dbReference>
<evidence type="ECO:0000259" key="3">
    <source>
        <dbReference type="Pfam" id="PF01370"/>
    </source>
</evidence>
<evidence type="ECO:0000256" key="1">
    <source>
        <dbReference type="ARBA" id="ARBA00023002"/>
    </source>
</evidence>
<accession>A0A8H4W7Z4</accession>
<comment type="similarity">
    <text evidence="2">Belongs to the NAD(P)-dependent epimerase/dehydratase family. Dihydroflavonol-4-reductase subfamily.</text>
</comment>
<comment type="caution">
    <text evidence="4">The sequence shown here is derived from an EMBL/GenBank/DDBJ whole genome shotgun (WGS) entry which is preliminary data.</text>
</comment>
<dbReference type="Proteomes" id="UP000566819">
    <property type="component" value="Unassembled WGS sequence"/>
</dbReference>
<reference evidence="4 5" key="1">
    <citation type="submission" date="2020-03" db="EMBL/GenBank/DDBJ databases">
        <title>Draft Genome Sequence of Cudoniella acicularis.</title>
        <authorList>
            <person name="Buettner E."/>
            <person name="Kellner H."/>
        </authorList>
    </citation>
    <scope>NUCLEOTIDE SEQUENCE [LARGE SCALE GENOMIC DNA]</scope>
    <source>
        <strain evidence="4 5">DSM 108380</strain>
    </source>
</reference>
<feature type="domain" description="NAD-dependent epimerase/dehydratase" evidence="3">
    <location>
        <begin position="9"/>
        <end position="276"/>
    </location>
</feature>
<sequence>MVPENNQVVLVTGGTGFIATETILQLITAGYKIIATTRNVSKAQHLYEELPQYKDNVTFGAIPDITVPGTFDDLFKNNQFVGVLHIASPLVVETENIQKDIIDPGPLGVKSLFQSAHKFGGSTLKRIVLTSSGATIMDPFWPKEKARTTRWNEDEWTPVTVEQAVEAKSPVLGYYATKTLAERAAWDFIEIEKPSFDLTTLLPVAVVGPVHTPVKSPAQVEKSAAQFVYSLFNGTRKTAEAAEADYFVFSHIDVRDLARAHVQSLTLPAASNQRINMSTEEIFSPQTILNVLSKHFPELKDRVATGKPDQLFSAGFDPTLFSGAKAKRIFGDEWARSVETTVKDLTAQLLGHEKGFSVRARPLALVKATY</sequence>
<organism evidence="4 5">
    <name type="scientific">Cudoniella acicularis</name>
    <dbReference type="NCBI Taxonomy" id="354080"/>
    <lineage>
        <taxon>Eukaryota</taxon>
        <taxon>Fungi</taxon>
        <taxon>Dikarya</taxon>
        <taxon>Ascomycota</taxon>
        <taxon>Pezizomycotina</taxon>
        <taxon>Leotiomycetes</taxon>
        <taxon>Helotiales</taxon>
        <taxon>Tricladiaceae</taxon>
        <taxon>Cudoniella</taxon>
    </lineage>
</organism>
<dbReference type="InterPro" id="IPR050425">
    <property type="entry name" value="NAD(P)_dehydrat-like"/>
</dbReference>
<dbReference type="InterPro" id="IPR001509">
    <property type="entry name" value="Epimerase_deHydtase"/>
</dbReference>
<dbReference type="SUPFAM" id="SSF51735">
    <property type="entry name" value="NAD(P)-binding Rossmann-fold domains"/>
    <property type="match status" value="1"/>
</dbReference>
<dbReference type="AlphaFoldDB" id="A0A8H4W7Z4"/>
<evidence type="ECO:0000256" key="2">
    <source>
        <dbReference type="ARBA" id="ARBA00023445"/>
    </source>
</evidence>
<dbReference type="InterPro" id="IPR036291">
    <property type="entry name" value="NAD(P)-bd_dom_sf"/>
</dbReference>